<proteinExistence type="inferred from homology"/>
<dbReference type="Gene3D" id="3.40.50.300">
    <property type="entry name" value="P-loop containing nucleotide triphosphate hydrolases"/>
    <property type="match status" value="1"/>
</dbReference>
<dbReference type="AlphaFoldDB" id="A0A841C5Y7"/>
<dbReference type="CDD" id="cd01672">
    <property type="entry name" value="TMPK"/>
    <property type="match status" value="1"/>
</dbReference>
<dbReference type="GO" id="GO:0006235">
    <property type="term" value="P:dTTP biosynthetic process"/>
    <property type="evidence" value="ECO:0007669"/>
    <property type="project" value="UniProtKB-UniRule"/>
</dbReference>
<comment type="function">
    <text evidence="10 11">Phosphorylation of dTMP to form dTDP in both de novo and salvage pathways of dTTP synthesis.</text>
</comment>
<evidence type="ECO:0000256" key="6">
    <source>
        <dbReference type="ARBA" id="ARBA00022741"/>
    </source>
</evidence>
<evidence type="ECO:0000256" key="3">
    <source>
        <dbReference type="ARBA" id="ARBA00017144"/>
    </source>
</evidence>
<dbReference type="SUPFAM" id="SSF52540">
    <property type="entry name" value="P-loop containing nucleoside triphosphate hydrolases"/>
    <property type="match status" value="1"/>
</dbReference>
<dbReference type="EC" id="2.7.4.9" evidence="2 11"/>
<keyword evidence="8 11" id="KW-0067">ATP-binding</keyword>
<evidence type="ECO:0000256" key="9">
    <source>
        <dbReference type="ARBA" id="ARBA00048743"/>
    </source>
</evidence>
<dbReference type="PANTHER" id="PTHR10344">
    <property type="entry name" value="THYMIDYLATE KINASE"/>
    <property type="match status" value="1"/>
</dbReference>
<name>A0A841C5Y7_9LACT</name>
<dbReference type="GO" id="GO:0006227">
    <property type="term" value="P:dUDP biosynthetic process"/>
    <property type="evidence" value="ECO:0007669"/>
    <property type="project" value="TreeGrafter"/>
</dbReference>
<gene>
    <name evidence="11" type="primary">tmk</name>
    <name evidence="13" type="ORF">HNQ37_000559</name>
</gene>
<evidence type="ECO:0000313" key="13">
    <source>
        <dbReference type="EMBL" id="MBB5887687.1"/>
    </source>
</evidence>
<dbReference type="GO" id="GO:0004798">
    <property type="term" value="F:dTMP kinase activity"/>
    <property type="evidence" value="ECO:0007669"/>
    <property type="project" value="UniProtKB-UniRule"/>
</dbReference>
<comment type="similarity">
    <text evidence="1 11">Belongs to the thymidylate kinase family.</text>
</comment>
<dbReference type="FunFam" id="3.40.50.300:FF:000225">
    <property type="entry name" value="Thymidylate kinase"/>
    <property type="match status" value="1"/>
</dbReference>
<feature type="domain" description="Thymidylate kinase-like" evidence="12">
    <location>
        <begin position="8"/>
        <end position="198"/>
    </location>
</feature>
<evidence type="ECO:0000313" key="14">
    <source>
        <dbReference type="Proteomes" id="UP000562464"/>
    </source>
</evidence>
<evidence type="ECO:0000256" key="4">
    <source>
        <dbReference type="ARBA" id="ARBA00022679"/>
    </source>
</evidence>
<evidence type="ECO:0000256" key="8">
    <source>
        <dbReference type="ARBA" id="ARBA00022840"/>
    </source>
</evidence>
<dbReference type="EMBL" id="JACHHV010000006">
    <property type="protein sequence ID" value="MBB5887687.1"/>
    <property type="molecule type" value="Genomic_DNA"/>
</dbReference>
<evidence type="ECO:0000256" key="5">
    <source>
        <dbReference type="ARBA" id="ARBA00022727"/>
    </source>
</evidence>
<dbReference type="RefSeq" id="WP_183539088.1">
    <property type="nucleotide sequence ID" value="NZ_DASWOY010000021.1"/>
</dbReference>
<evidence type="ECO:0000256" key="7">
    <source>
        <dbReference type="ARBA" id="ARBA00022777"/>
    </source>
</evidence>
<dbReference type="InterPro" id="IPR039430">
    <property type="entry name" value="Thymidylate_kin-like_dom"/>
</dbReference>
<dbReference type="InterPro" id="IPR027417">
    <property type="entry name" value="P-loop_NTPase"/>
</dbReference>
<protein>
    <recommendedName>
        <fullName evidence="3 11">Thymidylate kinase</fullName>
        <ecNumber evidence="2 11">2.7.4.9</ecNumber>
    </recommendedName>
    <alternativeName>
        <fullName evidence="11">dTMP kinase</fullName>
    </alternativeName>
</protein>
<keyword evidence="5 11" id="KW-0545">Nucleotide biosynthesis</keyword>
<dbReference type="InterPro" id="IPR018094">
    <property type="entry name" value="Thymidylate_kinase"/>
</dbReference>
<evidence type="ECO:0000256" key="11">
    <source>
        <dbReference type="HAMAP-Rule" id="MF_00165"/>
    </source>
</evidence>
<dbReference type="HAMAP" id="MF_00165">
    <property type="entry name" value="Thymidylate_kinase"/>
    <property type="match status" value="1"/>
</dbReference>
<keyword evidence="7 11" id="KW-0418">Kinase</keyword>
<keyword evidence="6 11" id="KW-0547">Nucleotide-binding</keyword>
<comment type="caution">
    <text evidence="13">The sequence shown here is derived from an EMBL/GenBank/DDBJ whole genome shotgun (WGS) entry which is preliminary data.</text>
</comment>
<evidence type="ECO:0000256" key="10">
    <source>
        <dbReference type="ARBA" id="ARBA00057735"/>
    </source>
</evidence>
<evidence type="ECO:0000259" key="12">
    <source>
        <dbReference type="Pfam" id="PF02223"/>
    </source>
</evidence>
<comment type="catalytic activity">
    <reaction evidence="9 11">
        <text>dTMP + ATP = dTDP + ADP</text>
        <dbReference type="Rhea" id="RHEA:13517"/>
        <dbReference type="ChEBI" id="CHEBI:30616"/>
        <dbReference type="ChEBI" id="CHEBI:58369"/>
        <dbReference type="ChEBI" id="CHEBI:63528"/>
        <dbReference type="ChEBI" id="CHEBI:456216"/>
        <dbReference type="EC" id="2.7.4.9"/>
    </reaction>
</comment>
<feature type="binding site" evidence="11">
    <location>
        <begin position="10"/>
        <end position="17"/>
    </location>
    <ligand>
        <name>ATP</name>
        <dbReference type="ChEBI" id="CHEBI:30616"/>
    </ligand>
</feature>
<sequence>MNPLFISIEGPEGAGKSTILEALLPILSVKRSVVATREPGGVRIAEDIRGIILDPKNTVLDGKTEILLFAAARRVHLLEKVLPALAEGKVVIADRFIDSSVAYQGFAGGVDVEQVKWLNDFATDSLKPDLTIFFDITPEEGLKRVMKNNEREKNRLDLAKLDYHKKVYEGYQALLKTDSDRIVAIDASKSPEEVLDQIINVLYTRFPGEFL</sequence>
<keyword evidence="14" id="KW-1185">Reference proteome</keyword>
<accession>A0A841C5Y7</accession>
<dbReference type="GO" id="GO:0005829">
    <property type="term" value="C:cytosol"/>
    <property type="evidence" value="ECO:0007669"/>
    <property type="project" value="TreeGrafter"/>
</dbReference>
<dbReference type="NCBIfam" id="TIGR00041">
    <property type="entry name" value="DTMP_kinase"/>
    <property type="match status" value="1"/>
</dbReference>
<dbReference type="PANTHER" id="PTHR10344:SF4">
    <property type="entry name" value="UMP-CMP KINASE 2, MITOCHONDRIAL"/>
    <property type="match status" value="1"/>
</dbReference>
<evidence type="ECO:0000256" key="1">
    <source>
        <dbReference type="ARBA" id="ARBA00009776"/>
    </source>
</evidence>
<organism evidence="13 14">
    <name type="scientific">Lactovum miscens</name>
    <dbReference type="NCBI Taxonomy" id="190387"/>
    <lineage>
        <taxon>Bacteria</taxon>
        <taxon>Bacillati</taxon>
        <taxon>Bacillota</taxon>
        <taxon>Bacilli</taxon>
        <taxon>Lactobacillales</taxon>
        <taxon>Streptococcaceae</taxon>
        <taxon>Lactovum</taxon>
    </lineage>
</organism>
<dbReference type="GO" id="GO:0005524">
    <property type="term" value="F:ATP binding"/>
    <property type="evidence" value="ECO:0007669"/>
    <property type="project" value="UniProtKB-UniRule"/>
</dbReference>
<keyword evidence="4 11" id="KW-0808">Transferase</keyword>
<dbReference type="GO" id="GO:0006233">
    <property type="term" value="P:dTDP biosynthetic process"/>
    <property type="evidence" value="ECO:0007669"/>
    <property type="project" value="InterPro"/>
</dbReference>
<evidence type="ECO:0000256" key="2">
    <source>
        <dbReference type="ARBA" id="ARBA00012980"/>
    </source>
</evidence>
<reference evidence="13 14" key="1">
    <citation type="submission" date="2020-08" db="EMBL/GenBank/DDBJ databases">
        <title>Genomic Encyclopedia of Type Strains, Phase IV (KMG-IV): sequencing the most valuable type-strain genomes for metagenomic binning, comparative biology and taxonomic classification.</title>
        <authorList>
            <person name="Goeker M."/>
        </authorList>
    </citation>
    <scope>NUCLEOTIDE SEQUENCE [LARGE SCALE GENOMIC DNA]</scope>
    <source>
        <strain evidence="13 14">DSM 14925</strain>
    </source>
</reference>
<dbReference type="Pfam" id="PF02223">
    <property type="entry name" value="Thymidylate_kin"/>
    <property type="match status" value="1"/>
</dbReference>
<dbReference type="Proteomes" id="UP000562464">
    <property type="component" value="Unassembled WGS sequence"/>
</dbReference>